<evidence type="ECO:0000313" key="2">
    <source>
        <dbReference type="EMBL" id="EWY79556.1"/>
    </source>
</evidence>
<dbReference type="Proteomes" id="UP000030753">
    <property type="component" value="Unassembled WGS sequence"/>
</dbReference>
<sequence>MDATYNDSSLRGHLGLDGTVTFESHTNLGITDESLSESMEQVAIGSRPLSRLTRRRRKARGKGNRGDQFCIYRTSDDQNIPAVAIEYKAPHKLRRDEIVTGLVSEIQPDRDVINQEGEGYEFAAKRLATVVVTQLFSYMIGKGIQYGYIDTGEAYVFLRIRDDPSCVYYSVCVPSLDVQDDDETRLHRTAVAQAFAFVLQAMRSPPPCQAWHDAAEHLDTWVVEYEDVLRSIPATDRKPRREASYKAQRWKGFVRSPIRTRSRCLPPQDEAQPPTEDSEDDDDDESPSPTPNPTVGRSGLTTSTDVESSEMQEQDGSAASQEGIIVRPNIQDRPYCTHECLRGLAFGGPMDEKCPNLANHGNMHITLREFLRLAQAQLAVDRGKDADCVPLYLSGSRGSLFKFRLSSHGYTLVAKGVEAMDTERLCYEEKMYNYLQDLQGKFVPVCLGIINLTKPYYYDSGVYEDFMFLSYGGRPVLKRSGEVNPGIAKEIVAALGRLHQHRVLHHDAELRNVLYDKRTGRYMIVDLMMAEFHDRQPLGPINVNDRNQKRKWAPRKHEKDVFAVEAQSLRARLTQ</sequence>
<accession>W9HH92</accession>
<dbReference type="SUPFAM" id="SSF56112">
    <property type="entry name" value="Protein kinase-like (PK-like)"/>
    <property type="match status" value="1"/>
</dbReference>
<reference evidence="2 3" key="1">
    <citation type="submission" date="2011-06" db="EMBL/GenBank/DDBJ databases">
        <title>The Genome Sequence of Fusarium oxysporum FOSC 3-a.</title>
        <authorList>
            <consortium name="The Broad Institute Genome Sequencing Platform"/>
            <person name="Ma L.-J."/>
            <person name="Gale L.R."/>
            <person name="Schwartz D.C."/>
            <person name="Zhou S."/>
            <person name="Corby-Kistler H."/>
            <person name="Young S.K."/>
            <person name="Zeng Q."/>
            <person name="Gargeya S."/>
            <person name="Fitzgerald M."/>
            <person name="Haas B."/>
            <person name="Abouelleil A."/>
            <person name="Alvarado L."/>
            <person name="Arachchi H.M."/>
            <person name="Berlin A."/>
            <person name="Brown A."/>
            <person name="Chapman S.B."/>
            <person name="Chen Z."/>
            <person name="Dunbar C."/>
            <person name="Freedman E."/>
            <person name="Gearin G."/>
            <person name="Gellesch M."/>
            <person name="Goldberg J."/>
            <person name="Griggs A."/>
            <person name="Gujja S."/>
            <person name="Heiman D."/>
            <person name="Howarth C."/>
            <person name="Larson L."/>
            <person name="Lui A."/>
            <person name="MacDonald P.J.P."/>
            <person name="Mehta T."/>
            <person name="Montmayeur A."/>
            <person name="Murphy C."/>
            <person name="Neiman D."/>
            <person name="Pearson M."/>
            <person name="Priest M."/>
            <person name="Roberts A."/>
            <person name="Saif S."/>
            <person name="Shea T."/>
            <person name="Shenoy N."/>
            <person name="Sisk P."/>
            <person name="Stolte C."/>
            <person name="Sykes S."/>
            <person name="Wortman J."/>
            <person name="Nusbaum C."/>
            <person name="Birren B."/>
        </authorList>
    </citation>
    <scope>NUCLEOTIDE SEQUENCE [LARGE SCALE GENOMIC DNA]</scope>
    <source>
        <strain evidence="3">FOSC 3-a</strain>
    </source>
</reference>
<gene>
    <name evidence="2" type="ORF">FOYG_17302</name>
</gene>
<dbReference type="InterPro" id="IPR011009">
    <property type="entry name" value="Kinase-like_dom_sf"/>
</dbReference>
<dbReference type="EMBL" id="JH717861">
    <property type="protein sequence ID" value="EWY79556.1"/>
    <property type="molecule type" value="Genomic_DNA"/>
</dbReference>
<organism evidence="2 3">
    <name type="scientific">Fusarium oxysporum NRRL 32931</name>
    <dbReference type="NCBI Taxonomy" id="660029"/>
    <lineage>
        <taxon>Eukaryota</taxon>
        <taxon>Fungi</taxon>
        <taxon>Dikarya</taxon>
        <taxon>Ascomycota</taxon>
        <taxon>Pezizomycotina</taxon>
        <taxon>Sordariomycetes</taxon>
        <taxon>Hypocreomycetidae</taxon>
        <taxon>Hypocreales</taxon>
        <taxon>Nectriaceae</taxon>
        <taxon>Fusarium</taxon>
        <taxon>Fusarium oxysporum species complex</taxon>
    </lineage>
</organism>
<feature type="region of interest" description="Disordered" evidence="1">
    <location>
        <begin position="261"/>
        <end position="326"/>
    </location>
</feature>
<protein>
    <recommendedName>
        <fullName evidence="4">Protein kinase domain-containing protein</fullName>
    </recommendedName>
</protein>
<evidence type="ECO:0008006" key="4">
    <source>
        <dbReference type="Google" id="ProtNLM"/>
    </source>
</evidence>
<evidence type="ECO:0000256" key="1">
    <source>
        <dbReference type="SAM" id="MobiDB-lite"/>
    </source>
</evidence>
<feature type="compositionally biased region" description="Acidic residues" evidence="1">
    <location>
        <begin position="276"/>
        <end position="286"/>
    </location>
</feature>
<proteinExistence type="predicted"/>
<dbReference type="Gene3D" id="1.10.510.10">
    <property type="entry name" value="Transferase(Phosphotransferase) domain 1"/>
    <property type="match status" value="1"/>
</dbReference>
<dbReference type="OrthoDB" id="2156052at2759"/>
<dbReference type="AlphaFoldDB" id="W9HH92"/>
<name>W9HH92_FUSOX</name>
<dbReference type="PANTHER" id="PTHR37171:SF1">
    <property type="entry name" value="SERINE_THREONINE-PROTEIN KINASE YRZF-RELATED"/>
    <property type="match status" value="1"/>
</dbReference>
<dbReference type="InterPro" id="IPR052396">
    <property type="entry name" value="Meiotic_Drive_Suppr_Kinase"/>
</dbReference>
<evidence type="ECO:0000313" key="3">
    <source>
        <dbReference type="Proteomes" id="UP000030753"/>
    </source>
</evidence>
<dbReference type="PANTHER" id="PTHR37171">
    <property type="entry name" value="SERINE/THREONINE-PROTEIN KINASE YRZF-RELATED"/>
    <property type="match status" value="1"/>
</dbReference>
<dbReference type="HOGENOM" id="CLU_010672_3_0_1"/>